<accession>A0A366HHF2</accession>
<dbReference type="Pfam" id="PF00970">
    <property type="entry name" value="FAD_binding_6"/>
    <property type="match status" value="1"/>
</dbReference>
<evidence type="ECO:0000313" key="3">
    <source>
        <dbReference type="EMBL" id="RBP42058.1"/>
    </source>
</evidence>
<dbReference type="InterPro" id="IPR036010">
    <property type="entry name" value="2Fe-2S_ferredoxin-like_sf"/>
</dbReference>
<dbReference type="InterPro" id="IPR050415">
    <property type="entry name" value="MRET"/>
</dbReference>
<dbReference type="InterPro" id="IPR008333">
    <property type="entry name" value="Cbr1-like_FAD-bd_dom"/>
</dbReference>
<dbReference type="GO" id="GO:0051537">
    <property type="term" value="F:2 iron, 2 sulfur cluster binding"/>
    <property type="evidence" value="ECO:0007669"/>
    <property type="project" value="InterPro"/>
</dbReference>
<dbReference type="Pfam" id="PF00175">
    <property type="entry name" value="NAD_binding_1"/>
    <property type="match status" value="1"/>
</dbReference>
<dbReference type="AlphaFoldDB" id="A0A366HHF2"/>
<dbReference type="InterPro" id="IPR017938">
    <property type="entry name" value="Riboflavin_synthase-like_b-brl"/>
</dbReference>
<comment type="caution">
    <text evidence="3">The sequence shown here is derived from an EMBL/GenBank/DDBJ whole genome shotgun (WGS) entry which is preliminary data.</text>
</comment>
<dbReference type="EMBL" id="QNRQ01000002">
    <property type="protein sequence ID" value="RBP42058.1"/>
    <property type="molecule type" value="Genomic_DNA"/>
</dbReference>
<dbReference type="CDD" id="cd00207">
    <property type="entry name" value="fer2"/>
    <property type="match status" value="1"/>
</dbReference>
<dbReference type="InterPro" id="IPR006058">
    <property type="entry name" value="2Fe2S_fd_BS"/>
</dbReference>
<dbReference type="Gene3D" id="3.40.50.80">
    <property type="entry name" value="Nucleotide-binding domain of ferredoxin-NADP reductase (FNR) module"/>
    <property type="match status" value="1"/>
</dbReference>
<sequence>MSTPDTWFDATVIGIRNLTPTVKEFRLQYPLALRLAPGAHIDVQVAIDGQTAMRSYSVVRSDANGQIVIAVKQVQGSRGGSRYMASLTLGSTLKASAPVSNFEPVYGPHHYLLLAAGIGVTPMLSVARALVAQGASLQMLYAVRSKDEQAYLPDLQDLLGERLRVFSADRNERLDVAAEINALAESAQLYLCGPIKLLDAAREHWQAAGRHAAQLRYETFGSSGRYLPQDFTVRVPRLGREILVDAGQSMLDALSEAGIAMVSNCRRGECGLCAVDVLETDGVLDHRDVFFSSREHAGGNRICTCVSRVAGTSITIEPPWRGDPDLSHTTVL</sequence>
<dbReference type="PRINTS" id="PR00409">
    <property type="entry name" value="PHDIOXRDTASE"/>
</dbReference>
<evidence type="ECO:0000259" key="2">
    <source>
        <dbReference type="PROSITE" id="PS51384"/>
    </source>
</evidence>
<dbReference type="GO" id="GO:0008168">
    <property type="term" value="F:methyltransferase activity"/>
    <property type="evidence" value="ECO:0007669"/>
    <property type="project" value="UniProtKB-KW"/>
</dbReference>
<dbReference type="InterPro" id="IPR017927">
    <property type="entry name" value="FAD-bd_FR_type"/>
</dbReference>
<evidence type="ECO:0000259" key="1">
    <source>
        <dbReference type="PROSITE" id="PS51085"/>
    </source>
</evidence>
<organism evidence="3 4">
    <name type="scientific">Eoetvoesiella caeni</name>
    <dbReference type="NCBI Taxonomy" id="645616"/>
    <lineage>
        <taxon>Bacteria</taxon>
        <taxon>Pseudomonadati</taxon>
        <taxon>Pseudomonadota</taxon>
        <taxon>Betaproteobacteria</taxon>
        <taxon>Burkholderiales</taxon>
        <taxon>Alcaligenaceae</taxon>
        <taxon>Eoetvoesiella</taxon>
    </lineage>
</organism>
<keyword evidence="3" id="KW-0808">Transferase</keyword>
<name>A0A366HHF2_9BURK</name>
<dbReference type="Gene3D" id="3.10.20.30">
    <property type="match status" value="1"/>
</dbReference>
<dbReference type="PROSITE" id="PS51085">
    <property type="entry name" value="2FE2S_FER_2"/>
    <property type="match status" value="1"/>
</dbReference>
<reference evidence="3 4" key="1">
    <citation type="submission" date="2018-06" db="EMBL/GenBank/DDBJ databases">
        <title>Genomic Encyclopedia of Type Strains, Phase IV (KMG-IV): sequencing the most valuable type-strain genomes for metagenomic binning, comparative biology and taxonomic classification.</title>
        <authorList>
            <person name="Goeker M."/>
        </authorList>
    </citation>
    <scope>NUCLEOTIDE SEQUENCE [LARGE SCALE GENOMIC DNA]</scope>
    <source>
        <strain evidence="3 4">DSM 25520</strain>
    </source>
</reference>
<feature type="domain" description="2Fe-2S ferredoxin-type" evidence="1">
    <location>
        <begin position="229"/>
        <end position="322"/>
    </location>
</feature>
<dbReference type="SUPFAM" id="SSF54292">
    <property type="entry name" value="2Fe-2S ferredoxin-like"/>
    <property type="match status" value="1"/>
</dbReference>
<keyword evidence="3" id="KW-0489">Methyltransferase</keyword>
<dbReference type="InterPro" id="IPR039261">
    <property type="entry name" value="FNR_nucleotide-bd"/>
</dbReference>
<dbReference type="PROSITE" id="PS00197">
    <property type="entry name" value="2FE2S_FER_1"/>
    <property type="match status" value="1"/>
</dbReference>
<gene>
    <name evidence="3" type="ORF">DFR37_102444</name>
</gene>
<dbReference type="InterPro" id="IPR001433">
    <property type="entry name" value="OxRdtase_FAD/NAD-bd"/>
</dbReference>
<dbReference type="Proteomes" id="UP000253628">
    <property type="component" value="Unassembled WGS sequence"/>
</dbReference>
<dbReference type="RefSeq" id="WP_113932274.1">
    <property type="nucleotide sequence ID" value="NZ_JACCEU010000002.1"/>
</dbReference>
<dbReference type="InterPro" id="IPR001041">
    <property type="entry name" value="2Fe-2S_ferredoxin-type"/>
</dbReference>
<dbReference type="Pfam" id="PF00111">
    <property type="entry name" value="Fer2"/>
    <property type="match status" value="1"/>
</dbReference>
<proteinExistence type="predicted"/>
<keyword evidence="4" id="KW-1185">Reference proteome</keyword>
<dbReference type="SUPFAM" id="SSF52343">
    <property type="entry name" value="Ferredoxin reductase-like, C-terminal NADP-linked domain"/>
    <property type="match status" value="1"/>
</dbReference>
<dbReference type="GO" id="GO:0032259">
    <property type="term" value="P:methylation"/>
    <property type="evidence" value="ECO:0007669"/>
    <property type="project" value="UniProtKB-KW"/>
</dbReference>
<dbReference type="OrthoDB" id="370747at2"/>
<evidence type="ECO:0000313" key="4">
    <source>
        <dbReference type="Proteomes" id="UP000253628"/>
    </source>
</evidence>
<dbReference type="PANTHER" id="PTHR47354">
    <property type="entry name" value="NADH OXIDOREDUCTASE HCR"/>
    <property type="match status" value="1"/>
</dbReference>
<dbReference type="PROSITE" id="PS51384">
    <property type="entry name" value="FAD_FR"/>
    <property type="match status" value="1"/>
</dbReference>
<dbReference type="InterPro" id="IPR012675">
    <property type="entry name" value="Beta-grasp_dom_sf"/>
</dbReference>
<dbReference type="SUPFAM" id="SSF63380">
    <property type="entry name" value="Riboflavin synthase domain-like"/>
    <property type="match status" value="1"/>
</dbReference>
<dbReference type="CDD" id="cd06185">
    <property type="entry name" value="PDR_like"/>
    <property type="match status" value="1"/>
</dbReference>
<dbReference type="Gene3D" id="2.40.30.10">
    <property type="entry name" value="Translation factors"/>
    <property type="match status" value="1"/>
</dbReference>
<feature type="domain" description="FAD-binding FR-type" evidence="2">
    <location>
        <begin position="5"/>
        <end position="105"/>
    </location>
</feature>
<protein>
    <submittedName>
        <fullName evidence="3">Vanillate demethylase subunit B</fullName>
    </submittedName>
</protein>
<dbReference type="PANTHER" id="PTHR47354:SF2">
    <property type="entry name" value="BLR2392 PROTEIN"/>
    <property type="match status" value="1"/>
</dbReference>
<dbReference type="GO" id="GO:0016491">
    <property type="term" value="F:oxidoreductase activity"/>
    <property type="evidence" value="ECO:0007669"/>
    <property type="project" value="InterPro"/>
</dbReference>